<dbReference type="NCBIfam" id="TIGR01469">
    <property type="entry name" value="cobA_cysG_Cterm"/>
    <property type="match status" value="1"/>
</dbReference>
<dbReference type="InterPro" id="IPR050161">
    <property type="entry name" value="Siro_Cobalamin_biosynth"/>
</dbReference>
<dbReference type="PANTHER" id="PTHR45790:SF3">
    <property type="entry name" value="S-ADENOSYL-L-METHIONINE-DEPENDENT UROPORPHYRINOGEN III METHYLTRANSFERASE, CHLOROPLASTIC"/>
    <property type="match status" value="1"/>
</dbReference>
<dbReference type="InterPro" id="IPR000878">
    <property type="entry name" value="4pyrrol_Mease"/>
</dbReference>
<dbReference type="EMBL" id="AP027729">
    <property type="protein sequence ID" value="BDZ41484.1"/>
    <property type="molecule type" value="Genomic_DNA"/>
</dbReference>
<dbReference type="InterPro" id="IPR012409">
    <property type="entry name" value="Sirohaem_synth"/>
</dbReference>
<evidence type="ECO:0000256" key="2">
    <source>
        <dbReference type="ARBA" id="ARBA00022603"/>
    </source>
</evidence>
<evidence type="ECO:0000256" key="3">
    <source>
        <dbReference type="ARBA" id="ARBA00022679"/>
    </source>
</evidence>
<dbReference type="InterPro" id="IPR035996">
    <property type="entry name" value="4pyrrol_Methylase_sf"/>
</dbReference>
<feature type="region of interest" description="Disordered" evidence="6">
    <location>
        <begin position="107"/>
        <end position="144"/>
    </location>
</feature>
<evidence type="ECO:0000256" key="1">
    <source>
        <dbReference type="ARBA" id="ARBA00012162"/>
    </source>
</evidence>
<keyword evidence="3" id="KW-0808">Transferase</keyword>
<evidence type="ECO:0000313" key="9">
    <source>
        <dbReference type="Proteomes" id="UP001321475"/>
    </source>
</evidence>
<reference evidence="9" key="1">
    <citation type="journal article" date="2019" name="Int. J. Syst. Evol. Microbiol.">
        <title>The Global Catalogue of Microorganisms (GCM) 10K type strain sequencing project: providing services to taxonomists for standard genome sequencing and annotation.</title>
        <authorList>
            <consortium name="The Broad Institute Genomics Platform"/>
            <consortium name="The Broad Institute Genome Sequencing Center for Infectious Disease"/>
            <person name="Wu L."/>
            <person name="Ma J."/>
        </authorList>
    </citation>
    <scope>NUCLEOTIDE SEQUENCE [LARGE SCALE GENOMIC DNA]</scope>
    <source>
        <strain evidence="9">NBRC 108565</strain>
    </source>
</reference>
<dbReference type="InterPro" id="IPR014776">
    <property type="entry name" value="4pyrrole_Mease_sub2"/>
</dbReference>
<organism evidence="8 9">
    <name type="scientific">Paraoerskovia sediminicola</name>
    <dbReference type="NCBI Taxonomy" id="1138587"/>
    <lineage>
        <taxon>Bacteria</taxon>
        <taxon>Bacillati</taxon>
        <taxon>Actinomycetota</taxon>
        <taxon>Actinomycetes</taxon>
        <taxon>Micrococcales</taxon>
        <taxon>Cellulomonadaceae</taxon>
        <taxon>Paraoerskovia</taxon>
    </lineage>
</organism>
<dbReference type="Pfam" id="PF13241">
    <property type="entry name" value="NAD_binding_7"/>
    <property type="match status" value="1"/>
</dbReference>
<evidence type="ECO:0000256" key="4">
    <source>
        <dbReference type="ARBA" id="ARBA00022691"/>
    </source>
</evidence>
<dbReference type="SUPFAM" id="SSF53790">
    <property type="entry name" value="Tetrapyrrole methylase"/>
    <property type="match status" value="1"/>
</dbReference>
<evidence type="ECO:0000259" key="7">
    <source>
        <dbReference type="Pfam" id="PF00590"/>
    </source>
</evidence>
<dbReference type="RefSeq" id="WP_286218628.1">
    <property type="nucleotide sequence ID" value="NZ_AP027729.1"/>
</dbReference>
<keyword evidence="9" id="KW-1185">Reference proteome</keyword>
<sequence>MRVVAPWVCEDMVDLLASDDVRSVAGGRVTWAQREVRADDLDGAWLVHAATDDSATNADLVRWADARRLFCVNAGAADQGSARTPATTRSGDVLVGVVTDVRAHDAGIDGLPEPSGQGSATRAAHEPAAATRPSAGTRRTPDPRRTVAVRDAIAELLRSGEADQRRHRPGPGRVVLVGGGPGAVDLLTVRGRRELAEADVVVADRLGPTEVLDQLAAGVEVIDVGKVPGNHAVPQHEINAILVEQAQRGRRVVRLKGGDPFVFGRGGEEVVACREAGVPVEVVPGISSSLSVPALAGIPVTHRGTVASFHVTSGHEGLDAASLACVRDRAATLVILMGVSVLGTIVGQLVASGAAPDTPVAVVENGSTPQQRVTRSRLDAVVRTAENVGVRSPAVIVIGDVAADDLLEGVRG</sequence>
<gene>
    <name evidence="8" type="ORF">GCM10025865_07830</name>
</gene>
<dbReference type="PIRSF" id="PIRSF036426">
    <property type="entry name" value="Sirohaem_synth"/>
    <property type="match status" value="1"/>
</dbReference>
<accession>A0ABN6X9S0</accession>
<dbReference type="EC" id="2.1.1.107" evidence="1"/>
<evidence type="ECO:0000313" key="8">
    <source>
        <dbReference type="EMBL" id="BDZ41484.1"/>
    </source>
</evidence>
<dbReference type="Pfam" id="PF00590">
    <property type="entry name" value="TP_methylase"/>
    <property type="match status" value="1"/>
</dbReference>
<proteinExistence type="predicted"/>
<dbReference type="Proteomes" id="UP001321475">
    <property type="component" value="Chromosome"/>
</dbReference>
<dbReference type="NCBIfam" id="NF004790">
    <property type="entry name" value="PRK06136.1"/>
    <property type="match status" value="1"/>
</dbReference>
<dbReference type="InterPro" id="IPR014777">
    <property type="entry name" value="4pyrrole_Mease_sub1"/>
</dbReference>
<dbReference type="Gene3D" id="3.40.50.720">
    <property type="entry name" value="NAD(P)-binding Rossmann-like Domain"/>
    <property type="match status" value="1"/>
</dbReference>
<protein>
    <recommendedName>
        <fullName evidence="1">uroporphyrinogen-III C-methyltransferase</fullName>
        <ecNumber evidence="1">2.1.1.107</ecNumber>
    </recommendedName>
</protein>
<keyword evidence="5" id="KW-0627">Porphyrin biosynthesis</keyword>
<feature type="domain" description="Tetrapyrrole methylase" evidence="7">
    <location>
        <begin position="173"/>
        <end position="380"/>
    </location>
</feature>
<dbReference type="Gene3D" id="3.40.1010.10">
    <property type="entry name" value="Cobalt-precorrin-4 Transmethylase, Domain 1"/>
    <property type="match status" value="1"/>
</dbReference>
<evidence type="ECO:0000256" key="5">
    <source>
        <dbReference type="ARBA" id="ARBA00023244"/>
    </source>
</evidence>
<dbReference type="CDD" id="cd11642">
    <property type="entry name" value="SUMT"/>
    <property type="match status" value="1"/>
</dbReference>
<evidence type="ECO:0000256" key="6">
    <source>
        <dbReference type="SAM" id="MobiDB-lite"/>
    </source>
</evidence>
<feature type="compositionally biased region" description="Low complexity" evidence="6">
    <location>
        <begin position="119"/>
        <end position="135"/>
    </location>
</feature>
<keyword evidence="2" id="KW-0489">Methyltransferase</keyword>
<dbReference type="PANTHER" id="PTHR45790">
    <property type="entry name" value="SIROHEME SYNTHASE-RELATED"/>
    <property type="match status" value="1"/>
</dbReference>
<keyword evidence="4" id="KW-0949">S-adenosyl-L-methionine</keyword>
<dbReference type="InterPro" id="IPR006366">
    <property type="entry name" value="CobA/CysG_C"/>
</dbReference>
<dbReference type="Gene3D" id="3.30.950.10">
    <property type="entry name" value="Methyltransferase, Cobalt-precorrin-4 Transmethylase, Domain 2"/>
    <property type="match status" value="1"/>
</dbReference>
<name>A0ABN6X9S0_9CELL</name>